<dbReference type="PANTHER" id="PTHR14226:SF57">
    <property type="entry name" value="BLR7027 PROTEIN"/>
    <property type="match status" value="1"/>
</dbReference>
<dbReference type="InterPro" id="IPR050301">
    <property type="entry name" value="NTE"/>
</dbReference>
<protein>
    <submittedName>
        <fullName evidence="6">NTE family protein</fullName>
    </submittedName>
</protein>
<reference evidence="6 7" key="1">
    <citation type="submission" date="2018-04" db="EMBL/GenBank/DDBJ databases">
        <title>Genomic Encyclopedia of Type Strains, Phase III (KMG-III): the genomes of soil and plant-associated and newly described type strains.</title>
        <authorList>
            <person name="Whitman W."/>
        </authorList>
    </citation>
    <scope>NUCLEOTIDE SEQUENCE [LARGE SCALE GENOMIC DNA]</scope>
    <source>
        <strain evidence="6 7">MA-olki</strain>
    </source>
</reference>
<dbReference type="GO" id="GO:0016042">
    <property type="term" value="P:lipid catabolic process"/>
    <property type="evidence" value="ECO:0007669"/>
    <property type="project" value="UniProtKB-UniRule"/>
</dbReference>
<evidence type="ECO:0000256" key="1">
    <source>
        <dbReference type="ARBA" id="ARBA00022801"/>
    </source>
</evidence>
<dbReference type="InterPro" id="IPR002641">
    <property type="entry name" value="PNPLA_dom"/>
</dbReference>
<dbReference type="GO" id="GO:0016787">
    <property type="term" value="F:hydrolase activity"/>
    <property type="evidence" value="ECO:0007669"/>
    <property type="project" value="UniProtKB-UniRule"/>
</dbReference>
<dbReference type="Pfam" id="PF12536">
    <property type="entry name" value="DUF3734"/>
    <property type="match status" value="1"/>
</dbReference>
<dbReference type="PANTHER" id="PTHR14226">
    <property type="entry name" value="NEUROPATHY TARGET ESTERASE/SWISS CHEESE D.MELANOGASTER"/>
    <property type="match status" value="1"/>
</dbReference>
<dbReference type="Proteomes" id="UP000244013">
    <property type="component" value="Unassembled WGS sequence"/>
</dbReference>
<evidence type="ECO:0000256" key="3">
    <source>
        <dbReference type="ARBA" id="ARBA00023098"/>
    </source>
</evidence>
<dbReference type="InterPro" id="IPR021095">
    <property type="entry name" value="DUF3734"/>
</dbReference>
<gene>
    <name evidence="6" type="ORF">C8J25_101563</name>
</gene>
<dbReference type="SUPFAM" id="SSF52151">
    <property type="entry name" value="FabD/lysophospholipase-like"/>
    <property type="match status" value="1"/>
</dbReference>
<feature type="active site" description="Proton acceptor" evidence="4">
    <location>
        <position position="205"/>
    </location>
</feature>
<dbReference type="RefSeq" id="WP_107952119.1">
    <property type="nucleotide sequence ID" value="NZ_QAYE01000001.1"/>
</dbReference>
<feature type="short sequence motif" description="GXSXG" evidence="4">
    <location>
        <begin position="49"/>
        <end position="53"/>
    </location>
</feature>
<name>A0A2T5UC23_9SPHN</name>
<evidence type="ECO:0000313" key="6">
    <source>
        <dbReference type="EMBL" id="PTW49060.1"/>
    </source>
</evidence>
<evidence type="ECO:0000256" key="4">
    <source>
        <dbReference type="PROSITE-ProRule" id="PRU01161"/>
    </source>
</evidence>
<organism evidence="6 7">
    <name type="scientific">Sphingomonas faeni</name>
    <dbReference type="NCBI Taxonomy" id="185950"/>
    <lineage>
        <taxon>Bacteria</taxon>
        <taxon>Pseudomonadati</taxon>
        <taxon>Pseudomonadota</taxon>
        <taxon>Alphaproteobacteria</taxon>
        <taxon>Sphingomonadales</taxon>
        <taxon>Sphingomonadaceae</taxon>
        <taxon>Sphingomonas</taxon>
    </lineage>
</organism>
<dbReference type="AlphaFoldDB" id="A0A2T5UC23"/>
<feature type="domain" description="PNPLA" evidence="5">
    <location>
        <begin position="18"/>
        <end position="218"/>
    </location>
</feature>
<comment type="caution">
    <text evidence="4">Lacks conserved residue(s) required for the propagation of feature annotation.</text>
</comment>
<accession>A0A2T5UC23</accession>
<feature type="short sequence motif" description="DGA/G" evidence="4">
    <location>
        <begin position="205"/>
        <end position="207"/>
    </location>
</feature>
<dbReference type="Pfam" id="PF01734">
    <property type="entry name" value="Patatin"/>
    <property type="match status" value="1"/>
</dbReference>
<sequence length="358" mass="37984">MTPDAERAGALRDFDVVLVLSGGNALGAFEAGVYEALHEHDLQPDWIIGASIGAINGALIAGSAPDRRIETLRTFWRPASSGAAALPWLSALETSRRTNAVGWSATLGRPGIFGPMLSAFTPWSDSQSSIFETDQLGTTLEKLVDFERLNAGPCRYTATAVDLETGNDVVFDSAAMQIGPDHIRASAALPVAFPPVEIDGRWLVDGGLSANLPLDPVLSEPLPRPTLCIAVDLLPLNGPRPTTLGEATSRMQDLIFAAQSRRTIERWQAAHAGRQDFALSLVRLAYTEQADEVAGKALDFSGPTIEQRWSAGRRAAMLAVEGVKAGTLSIGVPGFNIANIGLPATQRQPMSGQAGPVR</sequence>
<evidence type="ECO:0000256" key="2">
    <source>
        <dbReference type="ARBA" id="ARBA00022963"/>
    </source>
</evidence>
<feature type="active site" description="Nucleophile" evidence="4">
    <location>
        <position position="51"/>
    </location>
</feature>
<dbReference type="InterPro" id="IPR016035">
    <property type="entry name" value="Acyl_Trfase/lysoPLipase"/>
</dbReference>
<proteinExistence type="predicted"/>
<evidence type="ECO:0000259" key="5">
    <source>
        <dbReference type="PROSITE" id="PS51635"/>
    </source>
</evidence>
<keyword evidence="2 4" id="KW-0442">Lipid degradation</keyword>
<keyword evidence="3 4" id="KW-0443">Lipid metabolism</keyword>
<dbReference type="OrthoDB" id="9807112at2"/>
<dbReference type="PROSITE" id="PS51635">
    <property type="entry name" value="PNPLA"/>
    <property type="match status" value="1"/>
</dbReference>
<comment type="caution">
    <text evidence="6">The sequence shown here is derived from an EMBL/GenBank/DDBJ whole genome shotgun (WGS) entry which is preliminary data.</text>
</comment>
<dbReference type="CDD" id="cd07209">
    <property type="entry name" value="Pat_hypo_Ecoli_Z1214_like"/>
    <property type="match status" value="1"/>
</dbReference>
<dbReference type="GeneID" id="91004651"/>
<dbReference type="Gene3D" id="3.40.1090.10">
    <property type="entry name" value="Cytosolic phospholipase A2 catalytic domain"/>
    <property type="match status" value="2"/>
</dbReference>
<dbReference type="EMBL" id="QAYE01000001">
    <property type="protein sequence ID" value="PTW49060.1"/>
    <property type="molecule type" value="Genomic_DNA"/>
</dbReference>
<keyword evidence="1 4" id="KW-0378">Hydrolase</keyword>
<evidence type="ECO:0000313" key="7">
    <source>
        <dbReference type="Proteomes" id="UP000244013"/>
    </source>
</evidence>